<evidence type="ECO:0000313" key="14">
    <source>
        <dbReference type="Proteomes" id="UP000030752"/>
    </source>
</evidence>
<evidence type="ECO:0000256" key="8">
    <source>
        <dbReference type="ARBA" id="ARBA00022989"/>
    </source>
</evidence>
<feature type="transmembrane region" description="Helical" evidence="12">
    <location>
        <begin position="6"/>
        <end position="24"/>
    </location>
</feature>
<evidence type="ECO:0000256" key="7">
    <source>
        <dbReference type="ARBA" id="ARBA00022824"/>
    </source>
</evidence>
<comment type="pathway">
    <text evidence="2">Protein modification; protein glycosylation.</text>
</comment>
<dbReference type="VEuPathDB" id="FungiDB:HMPREF1541_08332"/>
<feature type="transmembrane region" description="Helical" evidence="12">
    <location>
        <begin position="139"/>
        <end position="162"/>
    </location>
</feature>
<evidence type="ECO:0000313" key="13">
    <source>
        <dbReference type="EMBL" id="ETN37341.1"/>
    </source>
</evidence>
<evidence type="ECO:0000256" key="1">
    <source>
        <dbReference type="ARBA" id="ARBA00004477"/>
    </source>
</evidence>
<feature type="transmembrane region" description="Helical" evidence="12">
    <location>
        <begin position="182"/>
        <end position="206"/>
    </location>
</feature>
<reference evidence="13 14" key="1">
    <citation type="submission" date="2013-03" db="EMBL/GenBank/DDBJ databases">
        <title>The Genome Sequence of Phialophora europaea CBS 101466.</title>
        <authorList>
            <consortium name="The Broad Institute Genomics Platform"/>
            <person name="Cuomo C."/>
            <person name="de Hoog S."/>
            <person name="Gorbushina A."/>
            <person name="Walker B."/>
            <person name="Young S.K."/>
            <person name="Zeng Q."/>
            <person name="Gargeya S."/>
            <person name="Fitzgerald M."/>
            <person name="Haas B."/>
            <person name="Abouelleil A."/>
            <person name="Allen A.W."/>
            <person name="Alvarado L."/>
            <person name="Arachchi H.M."/>
            <person name="Berlin A.M."/>
            <person name="Chapman S.B."/>
            <person name="Gainer-Dewar J."/>
            <person name="Goldberg J."/>
            <person name="Griggs A."/>
            <person name="Gujja S."/>
            <person name="Hansen M."/>
            <person name="Howarth C."/>
            <person name="Imamovic A."/>
            <person name="Ireland A."/>
            <person name="Larimer J."/>
            <person name="McCowan C."/>
            <person name="Murphy C."/>
            <person name="Pearson M."/>
            <person name="Poon T.W."/>
            <person name="Priest M."/>
            <person name="Roberts A."/>
            <person name="Saif S."/>
            <person name="Shea T."/>
            <person name="Sisk P."/>
            <person name="Sykes S."/>
            <person name="Wortman J."/>
            <person name="Nusbaum C."/>
            <person name="Birren B."/>
        </authorList>
    </citation>
    <scope>NUCLEOTIDE SEQUENCE [LARGE SCALE GENOMIC DNA]</scope>
    <source>
        <strain evidence="13 14">CBS 101466</strain>
    </source>
</reference>
<feature type="transmembrane region" description="Helical" evidence="12">
    <location>
        <begin position="226"/>
        <end position="250"/>
    </location>
</feature>
<evidence type="ECO:0000256" key="12">
    <source>
        <dbReference type="RuleBase" id="RU363075"/>
    </source>
</evidence>
<evidence type="ECO:0000256" key="4">
    <source>
        <dbReference type="ARBA" id="ARBA00022676"/>
    </source>
</evidence>
<evidence type="ECO:0000256" key="10">
    <source>
        <dbReference type="ARBA" id="ARBA00044721"/>
    </source>
</evidence>
<keyword evidence="7 12" id="KW-0256">Endoplasmic reticulum</keyword>
<name>W2RLH3_CYPE1</name>
<dbReference type="HOGENOM" id="CLU_008917_4_1_1"/>
<dbReference type="InParanoid" id="W2RLH3"/>
<dbReference type="Pfam" id="PF03901">
    <property type="entry name" value="Glyco_transf_22"/>
    <property type="match status" value="1"/>
</dbReference>
<dbReference type="GeneID" id="19975671"/>
<accession>W2RLH3</accession>
<dbReference type="UniPathway" id="UPA00378"/>
<keyword evidence="4 12" id="KW-0328">Glycosyltransferase</keyword>
<evidence type="ECO:0000256" key="3">
    <source>
        <dbReference type="ARBA" id="ARBA00007063"/>
    </source>
</evidence>
<sequence length="587" mass="65012">MKLEAWHFSLPIIPLLILLHLWAVPFTKVEESFNIQATHDFLAYGLSYNNAVAKIDAFYDHVRFPGAVPRTFIGALALAGISNPFVQIFDLDLPAQQMLARGVLGFLNAAALSFYIVGVRRAYGKETALWLIGLQASQFHITFYASRTLPNMFAFAMTTFALRFTLPEPAPSLAPIKRSKLALYMMTIVTIIFRSEVALLLLGHCLQTLIRSSSSINQVVSTIRNVLLPSVLTATVAGLALTVSIDTFIWRSPRLLWPEAAAFLSNVFPSPGSQGASAWGTSSWHWYLSSALPRLTSTPLLAILPIYIFHPTAIHRQVLALLLPAFVYLGLYSLLPHKETRFLFPILPTVNTALALVATHITQRTSRTTVYRFLAPILVFTTLLSLLASHLILLPLSALTYPGGHALGIVHAHAASAQPQPELHVHLTNLALQTGVTHFLEKPLRHSGQTRWVYDKSDNSSGKYTEKKFWNRFDYVVVEDEETVPVWPDMRFQTVGQVMGLGRPRLVTGARGGETDGVVMLLGRMYGENLLGRAAAGIYKVAKQLGIGVTRGRWLAWQHDPALVVLKRSHDVVEEVDTRGVQEAGMR</sequence>
<comment type="subcellular location">
    <subcellularLocation>
        <location evidence="1 12">Endoplasmic reticulum membrane</location>
        <topology evidence="1 12">Multi-pass membrane protein</topology>
    </subcellularLocation>
</comment>
<feature type="transmembrane region" description="Helical" evidence="12">
    <location>
        <begin position="98"/>
        <end position="118"/>
    </location>
</feature>
<dbReference type="OrthoDB" id="19039at2759"/>
<dbReference type="eggNOG" id="KOG2516">
    <property type="taxonomic scope" value="Eukaryota"/>
</dbReference>
<dbReference type="InterPro" id="IPR005599">
    <property type="entry name" value="GPI_mannosylTrfase"/>
</dbReference>
<keyword evidence="14" id="KW-1185">Reference proteome</keyword>
<dbReference type="STRING" id="1220924.W2RLH3"/>
<keyword evidence="5" id="KW-0808">Transferase</keyword>
<dbReference type="GO" id="GO:0005789">
    <property type="term" value="C:endoplasmic reticulum membrane"/>
    <property type="evidence" value="ECO:0007669"/>
    <property type="project" value="UniProtKB-SubCell"/>
</dbReference>
<evidence type="ECO:0000256" key="6">
    <source>
        <dbReference type="ARBA" id="ARBA00022692"/>
    </source>
</evidence>
<dbReference type="FunCoup" id="W2RLH3">
    <property type="interactions" value="406"/>
</dbReference>
<evidence type="ECO:0000256" key="9">
    <source>
        <dbReference type="ARBA" id="ARBA00023136"/>
    </source>
</evidence>
<comment type="similarity">
    <text evidence="3 12">Belongs to the glycosyltransferase 22 family.</text>
</comment>
<evidence type="ECO:0000256" key="2">
    <source>
        <dbReference type="ARBA" id="ARBA00004922"/>
    </source>
</evidence>
<comment type="function">
    <text evidence="10">Mannosyltransferase that operates in the biosynthetic pathway of dolichol-linked oligosaccharides, the glycan precursors employed in protein asparagine (N)-glycosylation. The assembly of dolichol-linked oligosaccharides begins on the cytosolic side of the endoplasmic reticulum membrane and finishes in its lumen. The sequential addition of sugars to dolichol pyrophosphate produces dolichol-linked oligosaccharides containing fourteen sugars, including two GlcNAcs, nine mannoses and three glucoses. Once assembled, the oligosaccharide is transferred from the lipid to nascent proteins by oligosaccharyltransferases. In the lumen of the endoplasmic reticulum, adds the eighth mannose residue in an alpha-1,6 linkage onto Man(7)GlcNAc(2)-PP-dolichol to produce Man(8)GlcNAc(2)-PP-dolichol.</text>
</comment>
<dbReference type="GO" id="GO:0006487">
    <property type="term" value="P:protein N-linked glycosylation"/>
    <property type="evidence" value="ECO:0007669"/>
    <property type="project" value="TreeGrafter"/>
</dbReference>
<keyword evidence="9 12" id="KW-0472">Membrane</keyword>
<keyword evidence="6 12" id="KW-0812">Transmembrane</keyword>
<protein>
    <recommendedName>
        <fullName evidence="12">Mannosyltransferase</fullName>
        <ecNumber evidence="12">2.4.1.-</ecNumber>
    </recommendedName>
</protein>
<proteinExistence type="inferred from homology"/>
<dbReference type="EC" id="2.4.1.-" evidence="12"/>
<evidence type="ECO:0000256" key="11">
    <source>
        <dbReference type="ARBA" id="ARBA00048899"/>
    </source>
</evidence>
<dbReference type="RefSeq" id="XP_008720873.1">
    <property type="nucleotide sequence ID" value="XM_008722651.1"/>
</dbReference>
<comment type="catalytic activity">
    <reaction evidence="11">
        <text>an alpha-D-Man-(1-&gt;2)-alpha-D-Man-(1-&gt;2)-alpha-D-Man-(1-&gt;3)-[alpha-D-Man-(1-&gt;2)-alpha-D-Man-(1-&gt;3)-alpha-D-Man-(1-&gt;6)]-beta-D-Man-(1-&gt;4)-beta-D-GlcNAc-(1-&gt;4)-alpha-D-GlcNAc-diphospho-di-trans,poly-cis-dolichol + a di-trans,poly-cis-dolichyl beta-D-mannosyl phosphate = an alpha-D-Man-(1-&gt;2)-alpha-D-Man-(1-&gt;2)-alpha-D-Man-(1-&gt;3)-[alpha-D-Man-(1-&gt;2)-alpha-D-Man-(1-&gt;3)-[alpha-D-Man-(1-&gt;6)]-alpha-D-Man-(1-&gt;6)]-beta-D-Man-(1-&gt;4)-beta-D-GlcNAc-(1-&gt;4)-alpha-D-GlcNAc-diphospho-di-trans,poly-cis-dolichol + a di-trans,poly-cis-dolichyl phosphate + H(+)</text>
        <dbReference type="Rhea" id="RHEA:29535"/>
        <dbReference type="Rhea" id="RHEA-COMP:19498"/>
        <dbReference type="Rhea" id="RHEA-COMP:19501"/>
        <dbReference type="Rhea" id="RHEA-COMP:19518"/>
        <dbReference type="Rhea" id="RHEA-COMP:19519"/>
        <dbReference type="ChEBI" id="CHEBI:15378"/>
        <dbReference type="ChEBI" id="CHEBI:57683"/>
        <dbReference type="ChEBI" id="CHEBI:58211"/>
        <dbReference type="ChEBI" id="CHEBI:132517"/>
        <dbReference type="ChEBI" id="CHEBI:132519"/>
        <dbReference type="EC" id="2.4.1.260"/>
    </reaction>
    <physiologicalReaction direction="left-to-right" evidence="11">
        <dbReference type="Rhea" id="RHEA:29536"/>
    </physiologicalReaction>
</comment>
<organism evidence="13 14">
    <name type="scientific">Cyphellophora europaea (strain CBS 101466)</name>
    <name type="common">Phialophora europaea</name>
    <dbReference type="NCBI Taxonomy" id="1220924"/>
    <lineage>
        <taxon>Eukaryota</taxon>
        <taxon>Fungi</taxon>
        <taxon>Dikarya</taxon>
        <taxon>Ascomycota</taxon>
        <taxon>Pezizomycotina</taxon>
        <taxon>Eurotiomycetes</taxon>
        <taxon>Chaetothyriomycetidae</taxon>
        <taxon>Chaetothyriales</taxon>
        <taxon>Cyphellophoraceae</taxon>
        <taxon>Cyphellophora</taxon>
    </lineage>
</organism>
<dbReference type="PANTHER" id="PTHR22760">
    <property type="entry name" value="GLYCOSYLTRANSFERASE"/>
    <property type="match status" value="1"/>
</dbReference>
<dbReference type="GO" id="GO:0052917">
    <property type="term" value="F:dol-P-Man:Man(7)GlcNAc(2)-PP-Dol alpha-1,6-mannosyltransferase activity"/>
    <property type="evidence" value="ECO:0007669"/>
    <property type="project" value="UniProtKB-EC"/>
</dbReference>
<dbReference type="EMBL" id="KB822724">
    <property type="protein sequence ID" value="ETN37341.1"/>
    <property type="molecule type" value="Genomic_DNA"/>
</dbReference>
<feature type="transmembrane region" description="Helical" evidence="12">
    <location>
        <begin position="373"/>
        <end position="393"/>
    </location>
</feature>
<keyword evidence="8 12" id="KW-1133">Transmembrane helix</keyword>
<dbReference type="PANTHER" id="PTHR22760:SF1">
    <property type="entry name" value="DOL-P-MAN:MAN(7)GLCNAC(2)-PP-DOL ALPHA-1,6-MANNOSYLTRANSFERASE"/>
    <property type="match status" value="1"/>
</dbReference>
<evidence type="ECO:0000256" key="5">
    <source>
        <dbReference type="ARBA" id="ARBA00022679"/>
    </source>
</evidence>
<dbReference type="Proteomes" id="UP000030752">
    <property type="component" value="Unassembled WGS sequence"/>
</dbReference>
<gene>
    <name evidence="13" type="ORF">HMPREF1541_08332</name>
</gene>
<feature type="transmembrane region" description="Helical" evidence="12">
    <location>
        <begin position="318"/>
        <end position="336"/>
    </location>
</feature>
<dbReference type="AlphaFoldDB" id="W2RLH3"/>